<dbReference type="AlphaFoldDB" id="A0A5E4YWX3"/>
<organism evidence="1 2">
    <name type="scientific">Pandoraea terrigena</name>
    <dbReference type="NCBI Taxonomy" id="2508292"/>
    <lineage>
        <taxon>Bacteria</taxon>
        <taxon>Pseudomonadati</taxon>
        <taxon>Pseudomonadota</taxon>
        <taxon>Betaproteobacteria</taxon>
        <taxon>Burkholderiales</taxon>
        <taxon>Burkholderiaceae</taxon>
        <taxon>Pandoraea</taxon>
    </lineage>
</organism>
<name>A0A5E4YWX3_9BURK</name>
<protein>
    <submittedName>
        <fullName evidence="1">Uncharacterized protein</fullName>
    </submittedName>
</protein>
<evidence type="ECO:0000313" key="1">
    <source>
        <dbReference type="EMBL" id="VVE52835.1"/>
    </source>
</evidence>
<gene>
    <name evidence="1" type="ORF">PTE31013_04843</name>
</gene>
<dbReference type="EMBL" id="CABPRU010000019">
    <property type="protein sequence ID" value="VVE52835.1"/>
    <property type="molecule type" value="Genomic_DNA"/>
</dbReference>
<dbReference type="RefSeq" id="WP_281351882.1">
    <property type="nucleotide sequence ID" value="NZ_CABPRU010000019.1"/>
</dbReference>
<dbReference type="Proteomes" id="UP000334380">
    <property type="component" value="Unassembled WGS sequence"/>
</dbReference>
<keyword evidence="2" id="KW-1185">Reference proteome</keyword>
<reference evidence="1 2" key="1">
    <citation type="submission" date="2019-08" db="EMBL/GenBank/DDBJ databases">
        <authorList>
            <person name="Peeters C."/>
        </authorList>
    </citation>
    <scope>NUCLEOTIDE SEQUENCE [LARGE SCALE GENOMIC DNA]</scope>
    <source>
        <strain evidence="1 2">LMG 31013</strain>
    </source>
</reference>
<proteinExistence type="predicted"/>
<accession>A0A5E4YWX3</accession>
<evidence type="ECO:0000313" key="2">
    <source>
        <dbReference type="Proteomes" id="UP000334380"/>
    </source>
</evidence>
<sequence>MKIAFTGDIEVIGITDVRVVLSHRAVSDLNEQAREWAETQHD</sequence>